<feature type="repeat" description="RCC1" evidence="2">
    <location>
        <begin position="309"/>
        <end position="378"/>
    </location>
</feature>
<dbReference type="Proteomes" id="UP000007797">
    <property type="component" value="Unassembled WGS sequence"/>
</dbReference>
<feature type="repeat" description="RCC1" evidence="2">
    <location>
        <begin position="379"/>
        <end position="441"/>
    </location>
</feature>
<keyword evidence="5" id="KW-1185">Reference proteome</keyword>
<dbReference type="EMBL" id="GL883010">
    <property type="protein sequence ID" value="EGG21551.1"/>
    <property type="molecule type" value="Genomic_DNA"/>
</dbReference>
<dbReference type="PROSITE" id="PS50012">
    <property type="entry name" value="RCC1_3"/>
    <property type="match status" value="5"/>
</dbReference>
<dbReference type="GO" id="GO:0005737">
    <property type="term" value="C:cytoplasm"/>
    <property type="evidence" value="ECO:0007669"/>
    <property type="project" value="TreeGrafter"/>
</dbReference>
<name>F4PSS3_CACFS</name>
<dbReference type="Gene3D" id="2.130.10.30">
    <property type="entry name" value="Regulator of chromosome condensation 1/beta-lactamase-inhibitor protein II"/>
    <property type="match status" value="2"/>
</dbReference>
<proteinExistence type="predicted"/>
<dbReference type="PANTHER" id="PTHR45622">
    <property type="entry name" value="UBIQUITIN-PROTEIN LIGASE E3A-RELATED"/>
    <property type="match status" value="1"/>
</dbReference>
<reference evidence="5" key="1">
    <citation type="journal article" date="2011" name="Genome Res.">
        <title>Phylogeny-wide analysis of social amoeba genomes highlights ancient origins for complex intercellular communication.</title>
        <authorList>
            <person name="Heidel A.J."/>
            <person name="Lawal H.M."/>
            <person name="Felder M."/>
            <person name="Schilde C."/>
            <person name="Helps N.R."/>
            <person name="Tunggal B."/>
            <person name="Rivero F."/>
            <person name="John U."/>
            <person name="Schleicher M."/>
            <person name="Eichinger L."/>
            <person name="Platzer M."/>
            <person name="Noegel A.A."/>
            <person name="Schaap P."/>
            <person name="Gloeckner G."/>
        </authorList>
    </citation>
    <scope>NUCLEOTIDE SEQUENCE [LARGE SCALE GENOMIC DNA]</scope>
    <source>
        <strain evidence="5">SH3</strain>
    </source>
</reference>
<keyword evidence="3" id="KW-0175">Coiled coil</keyword>
<dbReference type="Pfam" id="PF00415">
    <property type="entry name" value="RCC1"/>
    <property type="match status" value="1"/>
</dbReference>
<dbReference type="InterPro" id="IPR000408">
    <property type="entry name" value="Reg_chr_condens"/>
</dbReference>
<dbReference type="InterPro" id="IPR009091">
    <property type="entry name" value="RCC1/BLIP-II"/>
</dbReference>
<gene>
    <name evidence="4" type="ORF">DFA_01437</name>
</gene>
<accession>F4PSS3</accession>
<dbReference type="SUPFAM" id="SSF50985">
    <property type="entry name" value="RCC1/BLIP-II"/>
    <property type="match status" value="1"/>
</dbReference>
<dbReference type="InterPro" id="IPR051709">
    <property type="entry name" value="Ub-ligase/GTPase-reg"/>
</dbReference>
<dbReference type="STRING" id="1054147.F4PSS3"/>
<organism evidence="4 5">
    <name type="scientific">Cavenderia fasciculata</name>
    <name type="common">Slime mold</name>
    <name type="synonym">Dictyostelium fasciculatum</name>
    <dbReference type="NCBI Taxonomy" id="261658"/>
    <lineage>
        <taxon>Eukaryota</taxon>
        <taxon>Amoebozoa</taxon>
        <taxon>Evosea</taxon>
        <taxon>Eumycetozoa</taxon>
        <taxon>Dictyostelia</taxon>
        <taxon>Acytosteliales</taxon>
        <taxon>Cavenderiaceae</taxon>
        <taxon>Cavenderia</taxon>
    </lineage>
</organism>
<feature type="coiled-coil region" evidence="3">
    <location>
        <begin position="317"/>
        <end position="344"/>
    </location>
</feature>
<dbReference type="GeneID" id="14872974"/>
<dbReference type="AlphaFoldDB" id="F4PSS3"/>
<dbReference type="KEGG" id="dfa:DFA_01437"/>
<sequence>MELLIIWCDASSGDASMNQFKLFFNLFFATTSLRLIIPNSVNHSFIHPFDHHVAILFSSSIGRDALTYTDPFFLSFFLSSCLFDKGGSGSNGQLGLGNCDDVSVPSLVPTTINDGDGVVITHIACGGYHSGYVSSDGSVHMSGGNDCGQLGLNDTTINNNNNNKAITQFTPINHFKQLNIKITKISCGWNHTVALSSDNRLWSWGSNSHFQLGFNTSLPSSNNINPTTTTTTTLNNIDKYNNNNNINNVDKQQEEDVKPKPTKQRIVLVKRKITKQDSQPTPRLIEGEGYRMVDIACGMRHSMALTSDGKLLVWGCNKFGQLSVDQVEEEEEEEEEEEKKKTTKMIIVVEKPTISNTNQRRVVSMATGAKHSIAQFDDGHIYSTGSNKYGQLGIGNTIDQRNFKQSIVLLDDHDNNNNNNTNNSNIDIYCGWNNSCIIKNKNSIYISGRGDYGILGNGEFNQHYLHFKRFNLPIQQDETNNNSTTMIIGFAMGTEHLMILIKQQNLVENNSTLYTVGWNEHFQLGREENVYPGCPDGDNQSIPYSVKSLSNILNLNPNPNPQSIQLGASGQSMIYINNK</sequence>
<dbReference type="OrthoDB" id="10256179at2759"/>
<evidence type="ECO:0000256" key="3">
    <source>
        <dbReference type="SAM" id="Coils"/>
    </source>
</evidence>
<evidence type="ECO:0000256" key="2">
    <source>
        <dbReference type="PROSITE-ProRule" id="PRU00235"/>
    </source>
</evidence>
<dbReference type="PRINTS" id="PR00633">
    <property type="entry name" value="RCCNDNSATION"/>
</dbReference>
<dbReference type="Pfam" id="PF13540">
    <property type="entry name" value="RCC1_2"/>
    <property type="match status" value="3"/>
</dbReference>
<dbReference type="OMA" id="GWNEHFQ"/>
<protein>
    <submittedName>
        <fullName evidence="4">Regulator of chromosome condensation domain-containing protein</fullName>
    </submittedName>
</protein>
<dbReference type="PROSITE" id="PS00626">
    <property type="entry name" value="RCC1_2"/>
    <property type="match status" value="2"/>
</dbReference>
<feature type="repeat" description="RCC1" evidence="2">
    <location>
        <begin position="80"/>
        <end position="136"/>
    </location>
</feature>
<feature type="repeat" description="RCC1" evidence="2">
    <location>
        <begin position="199"/>
        <end position="308"/>
    </location>
</feature>
<keyword evidence="1" id="KW-0677">Repeat</keyword>
<evidence type="ECO:0000256" key="1">
    <source>
        <dbReference type="ARBA" id="ARBA00022737"/>
    </source>
</evidence>
<dbReference type="PANTHER" id="PTHR45622:SF70">
    <property type="entry name" value="SECRETION-REGULATING GUANINE NUCLEOTIDE EXCHANGE FACTOR"/>
    <property type="match status" value="1"/>
</dbReference>
<evidence type="ECO:0000313" key="5">
    <source>
        <dbReference type="Proteomes" id="UP000007797"/>
    </source>
</evidence>
<dbReference type="RefSeq" id="XP_004359401.1">
    <property type="nucleotide sequence ID" value="XM_004359344.1"/>
</dbReference>
<evidence type="ECO:0000313" key="4">
    <source>
        <dbReference type="EMBL" id="EGG21551.1"/>
    </source>
</evidence>
<feature type="repeat" description="RCC1" evidence="2">
    <location>
        <begin position="137"/>
        <end position="198"/>
    </location>
</feature>